<name>A0A9P6AQF1_9AGAM</name>
<feature type="compositionally biased region" description="Basic and acidic residues" evidence="1">
    <location>
        <begin position="116"/>
        <end position="129"/>
    </location>
</feature>
<dbReference type="Proteomes" id="UP000886523">
    <property type="component" value="Unassembled WGS sequence"/>
</dbReference>
<evidence type="ECO:0000313" key="3">
    <source>
        <dbReference type="Proteomes" id="UP000886523"/>
    </source>
</evidence>
<feature type="compositionally biased region" description="Basic and acidic residues" evidence="1">
    <location>
        <begin position="50"/>
        <end position="67"/>
    </location>
</feature>
<keyword evidence="3" id="KW-1185">Reference proteome</keyword>
<proteinExistence type="predicted"/>
<feature type="compositionally biased region" description="Basic and acidic residues" evidence="1">
    <location>
        <begin position="26"/>
        <end position="39"/>
    </location>
</feature>
<evidence type="ECO:0000313" key="2">
    <source>
        <dbReference type="EMBL" id="KAF9509777.1"/>
    </source>
</evidence>
<feature type="compositionally biased region" description="Basic and acidic residues" evidence="1">
    <location>
        <begin position="79"/>
        <end position="89"/>
    </location>
</feature>
<feature type="compositionally biased region" description="Low complexity" evidence="1">
    <location>
        <begin position="15"/>
        <end position="24"/>
    </location>
</feature>
<dbReference type="AlphaFoldDB" id="A0A9P6AQF1"/>
<dbReference type="EMBL" id="MU129029">
    <property type="protein sequence ID" value="KAF9509777.1"/>
    <property type="molecule type" value="Genomic_DNA"/>
</dbReference>
<feature type="region of interest" description="Disordered" evidence="1">
    <location>
        <begin position="182"/>
        <end position="204"/>
    </location>
</feature>
<organism evidence="2 3">
    <name type="scientific">Hydnum rufescens UP504</name>
    <dbReference type="NCBI Taxonomy" id="1448309"/>
    <lineage>
        <taxon>Eukaryota</taxon>
        <taxon>Fungi</taxon>
        <taxon>Dikarya</taxon>
        <taxon>Basidiomycota</taxon>
        <taxon>Agaricomycotina</taxon>
        <taxon>Agaricomycetes</taxon>
        <taxon>Cantharellales</taxon>
        <taxon>Hydnaceae</taxon>
        <taxon>Hydnum</taxon>
    </lineage>
</organism>
<feature type="region of interest" description="Disordered" evidence="1">
    <location>
        <begin position="1"/>
        <end position="164"/>
    </location>
</feature>
<reference evidence="2" key="1">
    <citation type="journal article" date="2020" name="Nat. Commun.">
        <title>Large-scale genome sequencing of mycorrhizal fungi provides insights into the early evolution of symbiotic traits.</title>
        <authorList>
            <person name="Miyauchi S."/>
            <person name="Kiss E."/>
            <person name="Kuo A."/>
            <person name="Drula E."/>
            <person name="Kohler A."/>
            <person name="Sanchez-Garcia M."/>
            <person name="Morin E."/>
            <person name="Andreopoulos B."/>
            <person name="Barry K.W."/>
            <person name="Bonito G."/>
            <person name="Buee M."/>
            <person name="Carver A."/>
            <person name="Chen C."/>
            <person name="Cichocki N."/>
            <person name="Clum A."/>
            <person name="Culley D."/>
            <person name="Crous P.W."/>
            <person name="Fauchery L."/>
            <person name="Girlanda M."/>
            <person name="Hayes R.D."/>
            <person name="Keri Z."/>
            <person name="LaButti K."/>
            <person name="Lipzen A."/>
            <person name="Lombard V."/>
            <person name="Magnuson J."/>
            <person name="Maillard F."/>
            <person name="Murat C."/>
            <person name="Nolan M."/>
            <person name="Ohm R.A."/>
            <person name="Pangilinan J."/>
            <person name="Pereira M.F."/>
            <person name="Perotto S."/>
            <person name="Peter M."/>
            <person name="Pfister S."/>
            <person name="Riley R."/>
            <person name="Sitrit Y."/>
            <person name="Stielow J.B."/>
            <person name="Szollosi G."/>
            <person name="Zifcakova L."/>
            <person name="Stursova M."/>
            <person name="Spatafora J.W."/>
            <person name="Tedersoo L."/>
            <person name="Vaario L.M."/>
            <person name="Yamada A."/>
            <person name="Yan M."/>
            <person name="Wang P."/>
            <person name="Xu J."/>
            <person name="Bruns T."/>
            <person name="Baldrian P."/>
            <person name="Vilgalys R."/>
            <person name="Dunand C."/>
            <person name="Henrissat B."/>
            <person name="Grigoriev I.V."/>
            <person name="Hibbett D."/>
            <person name="Nagy L.G."/>
            <person name="Martin F.M."/>
        </authorList>
    </citation>
    <scope>NUCLEOTIDE SEQUENCE</scope>
    <source>
        <strain evidence="2">UP504</strain>
    </source>
</reference>
<comment type="caution">
    <text evidence="2">The sequence shown here is derived from an EMBL/GenBank/DDBJ whole genome shotgun (WGS) entry which is preliminary data.</text>
</comment>
<gene>
    <name evidence="2" type="ORF">BS47DRAFT_1365063</name>
</gene>
<protein>
    <submittedName>
        <fullName evidence="2">Uncharacterized protein</fullName>
    </submittedName>
</protein>
<sequence>MTTPPQNKCERNLPTTTGQGTQQTKPRNENPRHKQDRGTPGRSTHLLRRVYADFKARGMKLDGRTAEFQRNSPHPTSEPAKENRPDHTRKTNQSPTSPICKRRDRTKMSTPHLPRRVWDTTRMEFEDPKMTTPQRTPAIRPNDPPNGEPPRHAPQNGSWQQCPVPHPLRGVWYKGYRTIDTARNIPPPSKTSQTPDEAREGTTPAQAGVVLLDIYICI</sequence>
<evidence type="ECO:0000256" key="1">
    <source>
        <dbReference type="SAM" id="MobiDB-lite"/>
    </source>
</evidence>
<accession>A0A9P6AQF1</accession>